<gene>
    <name evidence="1" type="ordered locus">CPF_1006</name>
</gene>
<dbReference type="PaxDb" id="195103-CPF_1006"/>
<dbReference type="EMBL" id="CP000246">
    <property type="protein sequence ID" value="ABG82753.1"/>
    <property type="molecule type" value="Genomic_DNA"/>
</dbReference>
<evidence type="ECO:0000313" key="2">
    <source>
        <dbReference type="Proteomes" id="UP000001823"/>
    </source>
</evidence>
<proteinExistence type="predicted"/>
<dbReference type="GO" id="GO:0005886">
    <property type="term" value="C:plasma membrane"/>
    <property type="evidence" value="ECO:0007669"/>
    <property type="project" value="TreeGrafter"/>
</dbReference>
<dbReference type="KEGG" id="cpf:CPF_1006"/>
<dbReference type="eggNOG" id="COG1434">
    <property type="taxonomic scope" value="Bacteria"/>
</dbReference>
<dbReference type="Proteomes" id="UP000001823">
    <property type="component" value="Chromosome"/>
</dbReference>
<name>A0A0H2YQA2_CLOP1</name>
<dbReference type="AlphaFoldDB" id="A0A0H2YQA2"/>
<sequence length="264" mass="29844">MKEKTAEYINVLGRFCGKRDIPSLRKEELEKKYGIEQADVMVLFGGSIICGGDLLAEGIKNNIAKKYVIVGGAGHTTEVLRNKMHSQLPNVDTSKLTEAEIFDEYLKYKYNLKADFLECNSTNCGNNITYLLELLKENNIQFNSIIIMQDATMQHRMEAGLRKYVSNDIKIINFATYNAKVILKNGELAYENDILGMWDINHYITLLMGEIPRLSDNPDGYGPKGKDFIAHVSIPDEVNLAFSELKKEFNGMVRIANPLYASKN</sequence>
<dbReference type="PANTHER" id="PTHR30336">
    <property type="entry name" value="INNER MEMBRANE PROTEIN, PROBABLE PERMEASE"/>
    <property type="match status" value="1"/>
</dbReference>
<reference evidence="1 2" key="1">
    <citation type="journal article" date="2006" name="Genome Res.">
        <title>Skewed genomic variability in strains of the toxigenic bacterial pathogen, Clostridium perfringens.</title>
        <authorList>
            <person name="Myers G.S."/>
            <person name="Rasko D.A."/>
            <person name="Cheung J.K."/>
            <person name="Ravel J."/>
            <person name="Seshadri R."/>
            <person name="Deboy R.T."/>
            <person name="Ren Q."/>
            <person name="Varga J."/>
            <person name="Awad M.M."/>
            <person name="Brinkac L.M."/>
            <person name="Daugherty S.C."/>
            <person name="Haft D.H."/>
            <person name="Dodson R.J."/>
            <person name="Madupu R."/>
            <person name="Nelson W.C."/>
            <person name="Rosovitz M.J."/>
            <person name="Sullivan S.A."/>
            <person name="Khouri H."/>
            <person name="Dimitrov G.I."/>
            <person name="Watkins K.L."/>
            <person name="Mulligan S."/>
            <person name="Benton J."/>
            <person name="Radune D."/>
            <person name="Fisher D.J."/>
            <person name="Atkins H.S."/>
            <person name="Hiscox T."/>
            <person name="Jost B.H."/>
            <person name="Billington S.J."/>
            <person name="Songer J.G."/>
            <person name="McClane B.A."/>
            <person name="Titball R.W."/>
            <person name="Rood J.I."/>
            <person name="Melville S.B."/>
            <person name="Paulsen I.T."/>
        </authorList>
    </citation>
    <scope>NUCLEOTIDE SEQUENCE [LARGE SCALE GENOMIC DNA]</scope>
    <source>
        <strain evidence="2">ATCC 13124 / DSM 756 / JCM 1290 / NCIMB 6125 / NCTC 8237 / S 107 / Type A</strain>
    </source>
</reference>
<evidence type="ECO:0000313" key="1">
    <source>
        <dbReference type="EMBL" id="ABG82753.1"/>
    </source>
</evidence>
<dbReference type="RefSeq" id="WP_011590510.1">
    <property type="nucleotide sequence ID" value="NC_008261.1"/>
</dbReference>
<dbReference type="Gene3D" id="3.40.50.620">
    <property type="entry name" value="HUPs"/>
    <property type="match status" value="1"/>
</dbReference>
<dbReference type="HOGENOM" id="CLU_084257_0_0_9"/>
<dbReference type="STRING" id="195103.CPF_1006"/>
<evidence type="ECO:0008006" key="3">
    <source>
        <dbReference type="Google" id="ProtNLM"/>
    </source>
</evidence>
<protein>
    <recommendedName>
        <fullName evidence="3">YdcF family protein</fullName>
    </recommendedName>
</protein>
<keyword evidence="2" id="KW-1185">Reference proteome</keyword>
<organism evidence="1 2">
    <name type="scientific">Clostridium perfringens (strain ATCC 13124 / DSM 756 / JCM 1290 / NCIMB 6125 / NCTC 8237 / Type A)</name>
    <dbReference type="NCBI Taxonomy" id="195103"/>
    <lineage>
        <taxon>Bacteria</taxon>
        <taxon>Bacillati</taxon>
        <taxon>Bacillota</taxon>
        <taxon>Clostridia</taxon>
        <taxon>Eubacteriales</taxon>
        <taxon>Clostridiaceae</taxon>
        <taxon>Clostridium</taxon>
    </lineage>
</organism>
<dbReference type="InterPro" id="IPR051599">
    <property type="entry name" value="Cell_Envelope_Assoc"/>
</dbReference>
<dbReference type="InterPro" id="IPR014729">
    <property type="entry name" value="Rossmann-like_a/b/a_fold"/>
</dbReference>
<accession>A0A0H2YQA2</accession>
<dbReference type="PANTHER" id="PTHR30336:SF20">
    <property type="entry name" value="DUF218 DOMAIN-CONTAINING PROTEIN"/>
    <property type="match status" value="1"/>
</dbReference>
<dbReference type="Gene3D" id="1.10.3620.10">
    <property type="entry name" value="YdcF like domain"/>
    <property type="match status" value="1"/>
</dbReference>